<feature type="region of interest" description="Disordered" evidence="5">
    <location>
        <begin position="1"/>
        <end position="82"/>
    </location>
</feature>
<keyword evidence="9" id="KW-1185">Reference proteome</keyword>
<dbReference type="PROSITE" id="PS00065">
    <property type="entry name" value="D_2_HYDROXYACID_DH_1"/>
    <property type="match status" value="1"/>
</dbReference>
<dbReference type="Gene3D" id="3.30.70.260">
    <property type="match status" value="1"/>
</dbReference>
<dbReference type="GO" id="GO:0004617">
    <property type="term" value="F:phosphoglycerate dehydrogenase activity"/>
    <property type="evidence" value="ECO:0007669"/>
    <property type="project" value="UniProtKB-ARBA"/>
</dbReference>
<dbReference type="InterPro" id="IPR029752">
    <property type="entry name" value="D-isomer_DH_CS1"/>
</dbReference>
<evidence type="ECO:0000256" key="5">
    <source>
        <dbReference type="SAM" id="MobiDB-lite"/>
    </source>
</evidence>
<dbReference type="EMBL" id="LWDF02000297">
    <property type="protein sequence ID" value="KAE8250696.1"/>
    <property type="molecule type" value="Genomic_DNA"/>
</dbReference>
<dbReference type="NCBIfam" id="NF008759">
    <property type="entry name" value="PRK11790.1"/>
    <property type="match status" value="1"/>
</dbReference>
<reference evidence="8" key="2">
    <citation type="journal article" date="2019" name="IMA Fungus">
        <title>Genome sequencing and comparison of five Tilletia species to identify candidate genes for the detection of regulated species infecting wheat.</title>
        <authorList>
            <person name="Nguyen H.D.T."/>
            <person name="Sultana T."/>
            <person name="Kesanakurti P."/>
            <person name="Hambleton S."/>
        </authorList>
    </citation>
    <scope>NUCLEOTIDE SEQUENCE</scope>
    <source>
        <strain evidence="8">DAOMC 236416</strain>
    </source>
</reference>
<dbReference type="Proteomes" id="UP000077521">
    <property type="component" value="Unassembled WGS sequence"/>
</dbReference>
<dbReference type="SUPFAM" id="SSF52283">
    <property type="entry name" value="Formate/glycerate dehydrogenase catalytic domain-like"/>
    <property type="match status" value="1"/>
</dbReference>
<organism evidence="8 9">
    <name type="scientific">Tilletia indica</name>
    <dbReference type="NCBI Taxonomy" id="43049"/>
    <lineage>
        <taxon>Eukaryota</taxon>
        <taxon>Fungi</taxon>
        <taxon>Dikarya</taxon>
        <taxon>Basidiomycota</taxon>
        <taxon>Ustilaginomycotina</taxon>
        <taxon>Exobasidiomycetes</taxon>
        <taxon>Tilletiales</taxon>
        <taxon>Tilletiaceae</taxon>
        <taxon>Tilletia</taxon>
    </lineage>
</organism>
<dbReference type="InterPro" id="IPR006140">
    <property type="entry name" value="D-isomer_DH_NAD-bd"/>
</dbReference>
<proteinExistence type="inferred from homology"/>
<comment type="caution">
    <text evidence="8">The sequence shown here is derived from an EMBL/GenBank/DDBJ whole genome shotgun (WGS) entry which is preliminary data.</text>
</comment>
<dbReference type="GO" id="GO:0006564">
    <property type="term" value="P:L-serine biosynthetic process"/>
    <property type="evidence" value="ECO:0007669"/>
    <property type="project" value="UniProtKB-ARBA"/>
</dbReference>
<dbReference type="InterPro" id="IPR045865">
    <property type="entry name" value="ACT-like_dom_sf"/>
</dbReference>
<evidence type="ECO:0000259" key="6">
    <source>
        <dbReference type="Pfam" id="PF00389"/>
    </source>
</evidence>
<sequence>MQHGQAFSRNPQGFSPPNLPTAGSFSGMLAQQLANPLSTSAGTTQQQQQPQPGSSAGATFPASTSPSNQRIPPALPSSTARTRTLSIPGASAEPRYLTPFDQGDIRILLLENVDKGALAILKEQGYQVDFHTGAWSEEELIEKIGDYHVIGIRSKTKLTAPVFRKAHKLLVVGCFCIGTNQVDLTAAANKGVAVFNSPFANSRSVAELVIAEMISLSRQLTDRSHELRAGEWNKVSKGCYEVRAKTLGIVGYGHIGSQLSVLAEAMGLYVLYYDVLPLMPLGMARQCSTLEELLNKSDFVSLHVPELPETKNMIGKDQFAAMKKGAYLINNARGTVVDLDALADALESGHLGGAAVDVFPREPAKNGVGAFSEQLGPFIERLRKCKNTILTPHIGGSTEEAQRMIGQEVAVALTRYINYGASTGAVNFPEVDLRPITSSEHGTVRICYVHANQPGTLRAINEILSAFNVDKQHTDSYKDIAYLLADISGVNDNQIKEIYENIASTKANVLTRLLS</sequence>
<feature type="compositionally biased region" description="Polar residues" evidence="5">
    <location>
        <begin position="61"/>
        <end position="82"/>
    </location>
</feature>
<evidence type="ECO:0000259" key="7">
    <source>
        <dbReference type="Pfam" id="PF02826"/>
    </source>
</evidence>
<dbReference type="CDD" id="cd12176">
    <property type="entry name" value="PGDH_3"/>
    <property type="match status" value="1"/>
</dbReference>
<dbReference type="SUPFAM" id="SSF51735">
    <property type="entry name" value="NAD(P)-binding Rossmann-fold domains"/>
    <property type="match status" value="1"/>
</dbReference>
<feature type="domain" description="D-isomer specific 2-hydroxyacid dehydrogenase catalytic" evidence="6">
    <location>
        <begin position="107"/>
        <end position="427"/>
    </location>
</feature>
<feature type="domain" description="D-isomer specific 2-hydroxyacid dehydrogenase NAD-binding" evidence="7">
    <location>
        <begin position="211"/>
        <end position="395"/>
    </location>
</feature>
<feature type="compositionally biased region" description="Low complexity" evidence="5">
    <location>
        <begin position="39"/>
        <end position="58"/>
    </location>
</feature>
<comment type="similarity">
    <text evidence="1">Belongs to the D-isomer specific 2-hydroxyacid dehydrogenase family.</text>
</comment>
<evidence type="ECO:0000256" key="1">
    <source>
        <dbReference type="ARBA" id="ARBA00005854"/>
    </source>
</evidence>
<dbReference type="PANTHER" id="PTHR43761:SF1">
    <property type="entry name" value="D-ISOMER SPECIFIC 2-HYDROXYACID DEHYDROGENASE CATALYTIC DOMAIN-CONTAINING PROTEIN-RELATED"/>
    <property type="match status" value="1"/>
</dbReference>
<evidence type="ECO:0000256" key="4">
    <source>
        <dbReference type="ARBA" id="ARBA00029440"/>
    </source>
</evidence>
<keyword evidence="2" id="KW-0560">Oxidoreductase</keyword>
<dbReference type="OrthoDB" id="1621027at2759"/>
<dbReference type="PROSITE" id="PS00670">
    <property type="entry name" value="D_2_HYDROXYACID_DH_2"/>
    <property type="match status" value="1"/>
</dbReference>
<dbReference type="SUPFAM" id="SSF55021">
    <property type="entry name" value="ACT-like"/>
    <property type="match status" value="1"/>
</dbReference>
<evidence type="ECO:0000313" key="9">
    <source>
        <dbReference type="Proteomes" id="UP000077521"/>
    </source>
</evidence>
<dbReference type="FunFam" id="3.40.50.720:FF:000041">
    <property type="entry name" value="D-3-phosphoglycerate dehydrogenase"/>
    <property type="match status" value="1"/>
</dbReference>
<evidence type="ECO:0000256" key="3">
    <source>
        <dbReference type="ARBA" id="ARBA00023027"/>
    </source>
</evidence>
<comment type="pathway">
    <text evidence="4">Amino-acid biosynthesis.</text>
</comment>
<dbReference type="AlphaFoldDB" id="A0A177TL00"/>
<dbReference type="Pfam" id="PF00389">
    <property type="entry name" value="2-Hacid_dh"/>
    <property type="match status" value="1"/>
</dbReference>
<dbReference type="Pfam" id="PF02826">
    <property type="entry name" value="2-Hacid_dh_C"/>
    <property type="match status" value="1"/>
</dbReference>
<feature type="compositionally biased region" description="Polar residues" evidence="5">
    <location>
        <begin position="1"/>
        <end position="15"/>
    </location>
</feature>
<keyword evidence="3" id="KW-0520">NAD</keyword>
<dbReference type="InterPro" id="IPR029753">
    <property type="entry name" value="D-isomer_DH_CS"/>
</dbReference>
<dbReference type="InterPro" id="IPR006139">
    <property type="entry name" value="D-isomer_2_OHA_DH_cat_dom"/>
</dbReference>
<dbReference type="InterPro" id="IPR050418">
    <property type="entry name" value="D-iso_2-hydroxyacid_DH_PdxB"/>
</dbReference>
<gene>
    <name evidence="8" type="ORF">A4X13_0g4482</name>
</gene>
<accession>A0A177TL00</accession>
<dbReference type="GO" id="GO:0051287">
    <property type="term" value="F:NAD binding"/>
    <property type="evidence" value="ECO:0007669"/>
    <property type="project" value="InterPro"/>
</dbReference>
<reference evidence="8" key="1">
    <citation type="submission" date="2016-04" db="EMBL/GenBank/DDBJ databases">
        <authorList>
            <person name="Nguyen H.D."/>
            <person name="Samba Siva P."/>
            <person name="Cullis J."/>
            <person name="Levesque C.A."/>
            <person name="Hambleton S."/>
        </authorList>
    </citation>
    <scope>NUCLEOTIDE SEQUENCE</scope>
    <source>
        <strain evidence="8">DAOMC 236416</strain>
    </source>
</reference>
<dbReference type="InterPro" id="IPR036291">
    <property type="entry name" value="NAD(P)-bd_dom_sf"/>
</dbReference>
<dbReference type="PROSITE" id="PS00671">
    <property type="entry name" value="D_2_HYDROXYACID_DH_3"/>
    <property type="match status" value="1"/>
</dbReference>
<name>A0A177TL00_9BASI</name>
<protein>
    <submittedName>
        <fullName evidence="8">Uncharacterized protein</fullName>
    </submittedName>
</protein>
<dbReference type="PANTHER" id="PTHR43761">
    <property type="entry name" value="D-ISOMER SPECIFIC 2-HYDROXYACID DEHYDROGENASE FAMILY PROTEIN (AFU_ORTHOLOGUE AFUA_1G13630)"/>
    <property type="match status" value="1"/>
</dbReference>
<evidence type="ECO:0000256" key="2">
    <source>
        <dbReference type="ARBA" id="ARBA00023002"/>
    </source>
</evidence>
<dbReference type="Gene3D" id="3.40.50.720">
    <property type="entry name" value="NAD(P)-binding Rossmann-like Domain"/>
    <property type="match status" value="2"/>
</dbReference>
<dbReference type="GO" id="GO:0047545">
    <property type="term" value="F:(S)-2-hydroxyglutarate dehydrogenase activity"/>
    <property type="evidence" value="ECO:0007669"/>
    <property type="project" value="UniProtKB-ARBA"/>
</dbReference>
<evidence type="ECO:0000313" key="8">
    <source>
        <dbReference type="EMBL" id="KAE8250696.1"/>
    </source>
</evidence>